<protein>
    <submittedName>
        <fullName evidence="3">Sodium pump decarboxylase, gamma subunit</fullName>
    </submittedName>
</protein>
<feature type="transmembrane region" description="Helical" evidence="2">
    <location>
        <begin position="79"/>
        <end position="107"/>
    </location>
</feature>
<feature type="compositionally biased region" description="Low complexity" evidence="1">
    <location>
        <begin position="21"/>
        <end position="35"/>
    </location>
</feature>
<reference evidence="3 4" key="1">
    <citation type="submission" date="2019-09" db="EMBL/GenBank/DDBJ databases">
        <title>Characterization of the phylogenetic diversity of two novel species belonging to the genus Bifidobacterium: Bifidobacterium cebidarum sp. nov. and Bifidobacterium leontopitheci sp. nov.</title>
        <authorList>
            <person name="Lugli G.A."/>
            <person name="Duranti S."/>
            <person name="Milani C."/>
            <person name="Turroni F."/>
            <person name="Ventura M."/>
        </authorList>
    </citation>
    <scope>NUCLEOTIDE SEQUENCE [LARGE SCALE GENOMIC DNA]</scope>
    <source>
        <strain evidence="3 4">LMG 31471</strain>
    </source>
</reference>
<keyword evidence="2" id="KW-0472">Membrane</keyword>
<dbReference type="EMBL" id="WBVT01000004">
    <property type="protein sequence ID" value="KAB7791100.1"/>
    <property type="molecule type" value="Genomic_DNA"/>
</dbReference>
<organism evidence="3 4">
    <name type="scientific">Bifidobacterium leontopitheci</name>
    <dbReference type="NCBI Taxonomy" id="2650774"/>
    <lineage>
        <taxon>Bacteria</taxon>
        <taxon>Bacillati</taxon>
        <taxon>Actinomycetota</taxon>
        <taxon>Actinomycetes</taxon>
        <taxon>Bifidobacteriales</taxon>
        <taxon>Bifidobacteriaceae</taxon>
        <taxon>Bifidobacterium</taxon>
    </lineage>
</organism>
<feature type="transmembrane region" description="Helical" evidence="2">
    <location>
        <begin position="142"/>
        <end position="160"/>
    </location>
</feature>
<name>A0A6I1GHH1_9BIFI</name>
<sequence length="303" mass="30598">MTDPNTNPYGTPAPQNPTPEQPQYQAPAQPQYQAPTPAPGMPAPAAATDYAANVQASVTNFAQQMGGKSVNVGGQNFDYISIITFVAAVVSLLGCIVPFASISAFGYSQEASLFTGGDGWFFLAIAVVVVILTVFKKHLAAMIIAIIDLALGIFEIVWTNHKIDELVSGYGSLGSLAKNAIHYSIGAWLVIIAGIAMVVGTLLAFINQRKAKAGATPSGAAAPQAPYGAAPTPFPGAPAPAVPAAPGAAPAAPYAAAPTVPSVPLPQAPAAPAATDQTVPAAPAASAPSDPYNGQFPTATPQA</sequence>
<evidence type="ECO:0000256" key="1">
    <source>
        <dbReference type="SAM" id="MobiDB-lite"/>
    </source>
</evidence>
<accession>A0A6I1GHH1</accession>
<keyword evidence="4" id="KW-1185">Reference proteome</keyword>
<proteinExistence type="predicted"/>
<feature type="compositionally biased region" description="Low complexity" evidence="1">
    <location>
        <begin position="270"/>
        <end position="289"/>
    </location>
</feature>
<evidence type="ECO:0000256" key="2">
    <source>
        <dbReference type="SAM" id="Phobius"/>
    </source>
</evidence>
<feature type="region of interest" description="Disordered" evidence="1">
    <location>
        <begin position="1"/>
        <end position="43"/>
    </location>
</feature>
<gene>
    <name evidence="3" type="ORF">F7D09_0456</name>
</gene>
<feature type="region of interest" description="Disordered" evidence="1">
    <location>
        <begin position="265"/>
        <end position="303"/>
    </location>
</feature>
<evidence type="ECO:0000313" key="3">
    <source>
        <dbReference type="EMBL" id="KAB7791100.1"/>
    </source>
</evidence>
<keyword evidence="2" id="KW-0812">Transmembrane</keyword>
<feature type="transmembrane region" description="Helical" evidence="2">
    <location>
        <begin position="180"/>
        <end position="206"/>
    </location>
</feature>
<dbReference type="RefSeq" id="WP_193312281.1">
    <property type="nucleotide sequence ID" value="NZ_JBHSKZ010000003.1"/>
</dbReference>
<dbReference type="AlphaFoldDB" id="A0A6I1GHH1"/>
<keyword evidence="2" id="KW-1133">Transmembrane helix</keyword>
<evidence type="ECO:0000313" key="4">
    <source>
        <dbReference type="Proteomes" id="UP000441772"/>
    </source>
</evidence>
<dbReference type="Proteomes" id="UP000441772">
    <property type="component" value="Unassembled WGS sequence"/>
</dbReference>
<feature type="transmembrane region" description="Helical" evidence="2">
    <location>
        <begin position="119"/>
        <end position="135"/>
    </location>
</feature>
<comment type="caution">
    <text evidence="3">The sequence shown here is derived from an EMBL/GenBank/DDBJ whole genome shotgun (WGS) entry which is preliminary data.</text>
</comment>